<feature type="region of interest" description="Disordered" evidence="3">
    <location>
        <begin position="401"/>
        <end position="598"/>
    </location>
</feature>
<dbReference type="PROSITE" id="PS51082">
    <property type="entry name" value="WH2"/>
    <property type="match status" value="1"/>
</dbReference>
<feature type="region of interest" description="Disordered" evidence="3">
    <location>
        <begin position="301"/>
        <end position="345"/>
    </location>
</feature>
<feature type="compositionally biased region" description="Pro residues" evidence="3">
    <location>
        <begin position="312"/>
        <end position="345"/>
    </location>
</feature>
<dbReference type="InterPro" id="IPR021854">
    <property type="entry name" value="WASH1_WAHD"/>
</dbReference>
<dbReference type="PANTHER" id="PTHR23331:SF1">
    <property type="entry name" value="WASH COMPLEX SUBUNIT 1"/>
    <property type="match status" value="1"/>
</dbReference>
<proteinExistence type="inferred from homology"/>
<evidence type="ECO:0000256" key="2">
    <source>
        <dbReference type="ARBA" id="ARBA00023203"/>
    </source>
</evidence>
<reference evidence="5" key="1">
    <citation type="journal article" date="2022" name="bioRxiv">
        <title>Genomics of Preaxostyla Flagellates Illuminates Evolutionary Transitions and the Path Towards Mitochondrial Loss.</title>
        <authorList>
            <person name="Novak L.V.F."/>
            <person name="Treitli S.C."/>
            <person name="Pyrih J."/>
            <person name="Halakuc P."/>
            <person name="Pipaliya S.V."/>
            <person name="Vacek V."/>
            <person name="Brzon O."/>
            <person name="Soukal P."/>
            <person name="Eme L."/>
            <person name="Dacks J.B."/>
            <person name="Karnkowska A."/>
            <person name="Elias M."/>
            <person name="Hampl V."/>
        </authorList>
    </citation>
    <scope>NUCLEOTIDE SEQUENCE</scope>
    <source>
        <strain evidence="5">RCP-MX</strain>
    </source>
</reference>
<evidence type="ECO:0000256" key="1">
    <source>
        <dbReference type="ARBA" id="ARBA00005602"/>
    </source>
</evidence>
<evidence type="ECO:0000256" key="3">
    <source>
        <dbReference type="SAM" id="MobiDB-lite"/>
    </source>
</evidence>
<accession>A0ABQ8UQK8</accession>
<protein>
    <submittedName>
        <fullName evidence="5">WASH complex subunit 1</fullName>
    </submittedName>
</protein>
<comment type="caution">
    <text evidence="5">The sequence shown here is derived from an EMBL/GenBank/DDBJ whole genome shotgun (WGS) entry which is preliminary data.</text>
</comment>
<evidence type="ECO:0000313" key="6">
    <source>
        <dbReference type="Proteomes" id="UP001141327"/>
    </source>
</evidence>
<keyword evidence="6" id="KW-1185">Reference proteome</keyword>
<dbReference type="Pfam" id="PF11945">
    <property type="entry name" value="WASH_WAHD"/>
    <property type="match status" value="1"/>
</dbReference>
<feature type="domain" description="WH2" evidence="4">
    <location>
        <begin position="385"/>
        <end position="403"/>
    </location>
</feature>
<dbReference type="EMBL" id="JAPMOS010000007">
    <property type="protein sequence ID" value="KAJ4461443.1"/>
    <property type="molecule type" value="Genomic_DNA"/>
</dbReference>
<name>A0ABQ8UQK8_9EUKA</name>
<evidence type="ECO:0000259" key="4">
    <source>
        <dbReference type="PROSITE" id="PS51082"/>
    </source>
</evidence>
<gene>
    <name evidence="5" type="ORF">PAPYR_2012</name>
</gene>
<feature type="compositionally biased region" description="Basic and acidic residues" evidence="3">
    <location>
        <begin position="479"/>
        <end position="491"/>
    </location>
</feature>
<feature type="compositionally biased region" description="Acidic residues" evidence="3">
    <location>
        <begin position="540"/>
        <end position="550"/>
    </location>
</feature>
<organism evidence="5 6">
    <name type="scientific">Paratrimastix pyriformis</name>
    <dbReference type="NCBI Taxonomy" id="342808"/>
    <lineage>
        <taxon>Eukaryota</taxon>
        <taxon>Metamonada</taxon>
        <taxon>Preaxostyla</taxon>
        <taxon>Paratrimastigidae</taxon>
        <taxon>Paratrimastix</taxon>
    </lineage>
</organism>
<dbReference type="InterPro" id="IPR003124">
    <property type="entry name" value="WH2_dom"/>
</dbReference>
<evidence type="ECO:0000313" key="5">
    <source>
        <dbReference type="EMBL" id="KAJ4461443.1"/>
    </source>
</evidence>
<comment type="similarity">
    <text evidence="1">Belongs to the WASH1 family.</text>
</comment>
<keyword evidence="2" id="KW-0009">Actin-binding</keyword>
<dbReference type="Proteomes" id="UP001141327">
    <property type="component" value="Unassembled WGS sequence"/>
</dbReference>
<dbReference type="InterPro" id="IPR028290">
    <property type="entry name" value="WASH1"/>
</dbReference>
<feature type="compositionally biased region" description="Low complexity" evidence="3">
    <location>
        <begin position="301"/>
        <end position="311"/>
    </location>
</feature>
<sequence length="598" mass="62942">MSISPSLIHTRSRLEGMNQVADMLQFLQNSFTAVFSSIENRVQTERQKLADINRRVGVAQQKITVMSQSNKAFTVVSSAKYPGTASTFYQYTSPFAEQVPLAVDRPNYDYPQSYTGQPDPPSLDPLTAPLSFPTEHYHSALQSTQTLQQKMDGQEASAISAADGLGRLPDAVTSVCGLLLFNSKENPYKSYHSLDNLAGEAAGEVEVQATPDLFMAPKTVREGERIDRYGKIDFAYKPKPAPMLLLDAPSILPGLPKVAPDIGMSQATQQNITSIAPSAIIATLPQLPVVAPTAVAVQPTTASPAAPSIGSFPPPPSGSSVPPPPPVGSIPPPPPLGSVPPPPPVGSIPPPPPVVPVPPPVPGGASALPKGVAELMDAPPPADGGHDALMSSIRAGGFKLRSTKKADAAGGDGPKPKKAKPVTMLDELQNRMKARRHPPPAPPLGHLAWLRRKGIGGRDEDDGGGEDEPARPKKAAAAPKREPKPADRAEGEAPIPRPPKSADLPALPKHDDDQDDEPRAAPARPKKGSLPPPPRRPPSDEDEGEDDDDERASPAPSPSPSTRSGGDEKPVNPMLRGMKGLATIKRGAPATDGADWDD</sequence>
<dbReference type="PANTHER" id="PTHR23331">
    <property type="entry name" value="CXYORF1"/>
    <property type="match status" value="1"/>
</dbReference>